<reference evidence="2" key="1">
    <citation type="journal article" date="2020" name="Stud. Mycol.">
        <title>101 Dothideomycetes genomes: a test case for predicting lifestyles and emergence of pathogens.</title>
        <authorList>
            <person name="Haridas S."/>
            <person name="Albert R."/>
            <person name="Binder M."/>
            <person name="Bloem J."/>
            <person name="Labutti K."/>
            <person name="Salamov A."/>
            <person name="Andreopoulos B."/>
            <person name="Baker S."/>
            <person name="Barry K."/>
            <person name="Bills G."/>
            <person name="Bluhm B."/>
            <person name="Cannon C."/>
            <person name="Castanera R."/>
            <person name="Culley D."/>
            <person name="Daum C."/>
            <person name="Ezra D."/>
            <person name="Gonzalez J."/>
            <person name="Henrissat B."/>
            <person name="Kuo A."/>
            <person name="Liang C."/>
            <person name="Lipzen A."/>
            <person name="Lutzoni F."/>
            <person name="Magnuson J."/>
            <person name="Mondo S."/>
            <person name="Nolan M."/>
            <person name="Ohm R."/>
            <person name="Pangilinan J."/>
            <person name="Park H.-J."/>
            <person name="Ramirez L."/>
            <person name="Alfaro M."/>
            <person name="Sun H."/>
            <person name="Tritt A."/>
            <person name="Yoshinaga Y."/>
            <person name="Zwiers L.-H."/>
            <person name="Turgeon B."/>
            <person name="Goodwin S."/>
            <person name="Spatafora J."/>
            <person name="Crous P."/>
            <person name="Grigoriev I."/>
        </authorList>
    </citation>
    <scope>NUCLEOTIDE SEQUENCE</scope>
    <source>
        <strain evidence="2">CBS 125425</strain>
    </source>
</reference>
<feature type="compositionally biased region" description="Pro residues" evidence="1">
    <location>
        <begin position="88"/>
        <end position="98"/>
    </location>
</feature>
<organism evidence="2 3">
    <name type="scientific">Polyplosphaeria fusca</name>
    <dbReference type="NCBI Taxonomy" id="682080"/>
    <lineage>
        <taxon>Eukaryota</taxon>
        <taxon>Fungi</taxon>
        <taxon>Dikarya</taxon>
        <taxon>Ascomycota</taxon>
        <taxon>Pezizomycotina</taxon>
        <taxon>Dothideomycetes</taxon>
        <taxon>Pleosporomycetidae</taxon>
        <taxon>Pleosporales</taxon>
        <taxon>Tetraplosphaeriaceae</taxon>
        <taxon>Polyplosphaeria</taxon>
    </lineage>
</organism>
<proteinExistence type="predicted"/>
<sequence length="272" mass="29288">MRRGTAQQSYAAPDRTETTLDQVSRRTQVFGACLISKLAYLALFPYLEAAPHESSNVASPHLSPPPATVTQELPPTQQQRAHPSPKSLSPPPPLFPTAPTPLSIHTQAHVRFTHIGDVAKPHATPSLRTSGSYSPAGAPEEKTFHQSSRRASLALPCPFHFSPPALALPQDKCMRGASICVQRTGAGQSRGFLLASRGHPGSRSLARPLRAPGAGFEASINICLIEGSARWGSGIGVSDVPAIDPRSISYVYMCRYQALCLFQYRLLPDPPR</sequence>
<accession>A0A9P4R5Y7</accession>
<feature type="region of interest" description="Disordered" evidence="1">
    <location>
        <begin position="54"/>
        <end position="98"/>
    </location>
</feature>
<dbReference type="Proteomes" id="UP000799444">
    <property type="component" value="Unassembled WGS sequence"/>
</dbReference>
<evidence type="ECO:0000256" key="1">
    <source>
        <dbReference type="SAM" id="MobiDB-lite"/>
    </source>
</evidence>
<feature type="region of interest" description="Disordered" evidence="1">
    <location>
        <begin position="120"/>
        <end position="140"/>
    </location>
</feature>
<evidence type="ECO:0000313" key="2">
    <source>
        <dbReference type="EMBL" id="KAF2739479.1"/>
    </source>
</evidence>
<gene>
    <name evidence="2" type="ORF">EJ04DRAFT_549173</name>
</gene>
<name>A0A9P4R5Y7_9PLEO</name>
<feature type="compositionally biased region" description="Polar residues" evidence="1">
    <location>
        <begin position="68"/>
        <end position="81"/>
    </location>
</feature>
<dbReference type="AlphaFoldDB" id="A0A9P4R5Y7"/>
<dbReference type="EMBL" id="ML996104">
    <property type="protein sequence ID" value="KAF2739479.1"/>
    <property type="molecule type" value="Genomic_DNA"/>
</dbReference>
<comment type="caution">
    <text evidence="2">The sequence shown here is derived from an EMBL/GenBank/DDBJ whole genome shotgun (WGS) entry which is preliminary data.</text>
</comment>
<evidence type="ECO:0000313" key="3">
    <source>
        <dbReference type="Proteomes" id="UP000799444"/>
    </source>
</evidence>
<protein>
    <submittedName>
        <fullName evidence="2">Uncharacterized protein</fullName>
    </submittedName>
</protein>
<keyword evidence="3" id="KW-1185">Reference proteome</keyword>